<dbReference type="GO" id="GO:0016788">
    <property type="term" value="F:hydrolase activity, acting on ester bonds"/>
    <property type="evidence" value="ECO:0007669"/>
    <property type="project" value="InterPro"/>
</dbReference>
<accession>A0AA37RU88</accession>
<evidence type="ECO:0000313" key="5">
    <source>
        <dbReference type="EMBL" id="GLP95314.1"/>
    </source>
</evidence>
<dbReference type="InterPro" id="IPR014883">
    <property type="entry name" value="VRR_NUC"/>
</dbReference>
<keyword evidence="6" id="KW-1185">Reference proteome</keyword>
<feature type="domain" description="VRR-NUC" evidence="4">
    <location>
        <begin position="3"/>
        <end position="117"/>
    </location>
</feature>
<dbReference type="Pfam" id="PF08774">
    <property type="entry name" value="VRR_NUC"/>
    <property type="match status" value="1"/>
</dbReference>
<keyword evidence="2" id="KW-0540">Nuclease</keyword>
<gene>
    <name evidence="5" type="ORF">GCM10007895_06200</name>
</gene>
<dbReference type="GO" id="GO:0003676">
    <property type="term" value="F:nucleic acid binding"/>
    <property type="evidence" value="ECO:0007669"/>
    <property type="project" value="InterPro"/>
</dbReference>
<dbReference type="Gene3D" id="3.40.1350.10">
    <property type="match status" value="1"/>
</dbReference>
<name>A0AA37RU88_9GAMM</name>
<proteinExistence type="predicted"/>
<evidence type="ECO:0000313" key="6">
    <source>
        <dbReference type="Proteomes" id="UP001161422"/>
    </source>
</evidence>
<dbReference type="SMART" id="SM00990">
    <property type="entry name" value="VRR_NUC"/>
    <property type="match status" value="1"/>
</dbReference>
<dbReference type="AlphaFoldDB" id="A0AA37RU88"/>
<dbReference type="EMBL" id="BSNC01000002">
    <property type="protein sequence ID" value="GLP95314.1"/>
    <property type="molecule type" value="Genomic_DNA"/>
</dbReference>
<organism evidence="5 6">
    <name type="scientific">Paraferrimonas sedimenticola</name>
    <dbReference type="NCBI Taxonomy" id="375674"/>
    <lineage>
        <taxon>Bacteria</taxon>
        <taxon>Pseudomonadati</taxon>
        <taxon>Pseudomonadota</taxon>
        <taxon>Gammaproteobacteria</taxon>
        <taxon>Alteromonadales</taxon>
        <taxon>Ferrimonadaceae</taxon>
        <taxon>Paraferrimonas</taxon>
    </lineage>
</organism>
<sequence length="136" mass="15447">MKRLEQQHQTSLVSWSKNQPLGRYFPEFGNTRLFDYLFAVPNGGFRNKREAARMKAEGVKAGVSDLFLSLPAHGLHGLYIEMKAPKPHGKAPTKLQRDWLTRMSTVNYATAVCYGWDEAKTVILAYLQGQFEKVAK</sequence>
<comment type="cofactor">
    <cofactor evidence="1">
        <name>Mg(2+)</name>
        <dbReference type="ChEBI" id="CHEBI:18420"/>
    </cofactor>
</comment>
<evidence type="ECO:0000259" key="4">
    <source>
        <dbReference type="SMART" id="SM00990"/>
    </source>
</evidence>
<dbReference type="InterPro" id="IPR011856">
    <property type="entry name" value="tRNA_endonuc-like_dom_sf"/>
</dbReference>
<reference evidence="5" key="1">
    <citation type="journal article" date="2014" name="Int. J. Syst. Evol. Microbiol.">
        <title>Complete genome sequence of Corynebacterium casei LMG S-19264T (=DSM 44701T), isolated from a smear-ripened cheese.</title>
        <authorList>
            <consortium name="US DOE Joint Genome Institute (JGI-PGF)"/>
            <person name="Walter F."/>
            <person name="Albersmeier A."/>
            <person name="Kalinowski J."/>
            <person name="Ruckert C."/>
        </authorList>
    </citation>
    <scope>NUCLEOTIDE SEQUENCE</scope>
    <source>
        <strain evidence="5">NBRC 101628</strain>
    </source>
</reference>
<comment type="caution">
    <text evidence="5">The sequence shown here is derived from an EMBL/GenBank/DDBJ whole genome shotgun (WGS) entry which is preliminary data.</text>
</comment>
<dbReference type="GO" id="GO:0004518">
    <property type="term" value="F:nuclease activity"/>
    <property type="evidence" value="ECO:0007669"/>
    <property type="project" value="UniProtKB-KW"/>
</dbReference>
<evidence type="ECO:0000256" key="3">
    <source>
        <dbReference type="ARBA" id="ARBA00022801"/>
    </source>
</evidence>
<evidence type="ECO:0000256" key="2">
    <source>
        <dbReference type="ARBA" id="ARBA00022722"/>
    </source>
</evidence>
<evidence type="ECO:0000256" key="1">
    <source>
        <dbReference type="ARBA" id="ARBA00001946"/>
    </source>
</evidence>
<protein>
    <recommendedName>
        <fullName evidence="4">VRR-NUC domain-containing protein</fullName>
    </recommendedName>
</protein>
<reference evidence="5" key="2">
    <citation type="submission" date="2023-01" db="EMBL/GenBank/DDBJ databases">
        <title>Draft genome sequence of Paraferrimonas sedimenticola strain NBRC 101628.</title>
        <authorList>
            <person name="Sun Q."/>
            <person name="Mori K."/>
        </authorList>
    </citation>
    <scope>NUCLEOTIDE SEQUENCE</scope>
    <source>
        <strain evidence="5">NBRC 101628</strain>
    </source>
</reference>
<dbReference type="RefSeq" id="WP_095506638.1">
    <property type="nucleotide sequence ID" value="NZ_BSNC01000002.1"/>
</dbReference>
<dbReference type="Proteomes" id="UP001161422">
    <property type="component" value="Unassembled WGS sequence"/>
</dbReference>
<keyword evidence="3" id="KW-0378">Hydrolase</keyword>